<proteinExistence type="inferred from homology"/>
<reference evidence="6" key="1">
    <citation type="journal article" date="2019" name="Int. J. Syst. Evol. Microbiol.">
        <title>The Global Catalogue of Microorganisms (GCM) 10K type strain sequencing project: providing services to taxonomists for standard genome sequencing and annotation.</title>
        <authorList>
            <consortium name="The Broad Institute Genomics Platform"/>
            <consortium name="The Broad Institute Genome Sequencing Center for Infectious Disease"/>
            <person name="Wu L."/>
            <person name="Ma J."/>
        </authorList>
    </citation>
    <scope>NUCLEOTIDE SEQUENCE [LARGE SCALE GENOMIC DNA]</scope>
    <source>
        <strain evidence="6">JCM 17695</strain>
    </source>
</reference>
<dbReference type="SUPFAM" id="SSF53850">
    <property type="entry name" value="Periplasmic binding protein-like II"/>
    <property type="match status" value="1"/>
</dbReference>
<dbReference type="Proteomes" id="UP001596512">
    <property type="component" value="Unassembled WGS sequence"/>
</dbReference>
<dbReference type="Gene3D" id="3.40.190.10">
    <property type="entry name" value="Periplasmic binding protein-like II"/>
    <property type="match status" value="1"/>
</dbReference>
<keyword evidence="4" id="KW-0732">Signal</keyword>
<evidence type="ECO:0000313" key="6">
    <source>
        <dbReference type="Proteomes" id="UP001596512"/>
    </source>
</evidence>
<sequence>MFEERLALAKQALPDVQVDLVQIPEDYDTKLQTMIAGGDAPDVMMVAEAVNVLSSKGQLVDLNPALAEAGVDPVATFGQATVGTYSTDGKLWAAPDRSGAMAVYYNKAIFDKQGVAYPDASWDWADFRQAANKLTVREGDKVTSWGFAAGDWWPWYMTWMKQNGGRVLDDAGKPVVDSPENAEALEFYHSLVHKDRVAPSPVDYADAGLDDGQADPLFSQGKLAMFTTGFWNVATLSKSDLDWGVAPLWHGKQEAVPAFGAALAVSSQSEHKDAATKLVTFLTSDEGQQPLVTSGLDVPANLAVANSPAFQQPAWNTEKVDLSAFTPPAAAVYLPPLVPEWNAIQKAFTDGMDATWKGKASVRDGLAAVQRNLEGVLR</sequence>
<dbReference type="CDD" id="cd13585">
    <property type="entry name" value="PBP2_TMBP_like"/>
    <property type="match status" value="1"/>
</dbReference>
<comment type="subcellular location">
    <subcellularLocation>
        <location evidence="1">Cell envelope</location>
    </subcellularLocation>
</comment>
<comment type="caution">
    <text evidence="5">The sequence shown here is derived from an EMBL/GenBank/DDBJ whole genome shotgun (WGS) entry which is preliminary data.</text>
</comment>
<keyword evidence="3" id="KW-0813">Transport</keyword>
<dbReference type="PANTHER" id="PTHR43649:SF31">
    <property type="entry name" value="SN-GLYCEROL-3-PHOSPHATE-BINDING PERIPLASMIC PROTEIN UGPB"/>
    <property type="match status" value="1"/>
</dbReference>
<protein>
    <submittedName>
        <fullName evidence="5">ABC transporter substrate-binding protein</fullName>
    </submittedName>
</protein>
<dbReference type="InterPro" id="IPR050490">
    <property type="entry name" value="Bact_solute-bd_prot1"/>
</dbReference>
<evidence type="ECO:0000313" key="5">
    <source>
        <dbReference type="EMBL" id="MFC7614991.1"/>
    </source>
</evidence>
<dbReference type="EMBL" id="JBHTEY010000004">
    <property type="protein sequence ID" value="MFC7614991.1"/>
    <property type="molecule type" value="Genomic_DNA"/>
</dbReference>
<accession>A0ABW2TQC0</accession>
<dbReference type="Pfam" id="PF01547">
    <property type="entry name" value="SBP_bac_1"/>
    <property type="match status" value="1"/>
</dbReference>
<comment type="similarity">
    <text evidence="2">Belongs to the bacterial solute-binding protein 1 family.</text>
</comment>
<evidence type="ECO:0000256" key="2">
    <source>
        <dbReference type="ARBA" id="ARBA00008520"/>
    </source>
</evidence>
<dbReference type="PANTHER" id="PTHR43649">
    <property type="entry name" value="ARABINOSE-BINDING PROTEIN-RELATED"/>
    <property type="match status" value="1"/>
</dbReference>
<evidence type="ECO:0000256" key="1">
    <source>
        <dbReference type="ARBA" id="ARBA00004196"/>
    </source>
</evidence>
<evidence type="ECO:0000256" key="4">
    <source>
        <dbReference type="ARBA" id="ARBA00022729"/>
    </source>
</evidence>
<gene>
    <name evidence="5" type="ORF">ACFQV2_17175</name>
</gene>
<evidence type="ECO:0000256" key="3">
    <source>
        <dbReference type="ARBA" id="ARBA00022448"/>
    </source>
</evidence>
<dbReference type="InterPro" id="IPR006059">
    <property type="entry name" value="SBP"/>
</dbReference>
<name>A0ABW2TQC0_9PSEU</name>
<organism evidence="5 6">
    <name type="scientific">Actinokineospora soli</name>
    <dbReference type="NCBI Taxonomy" id="1048753"/>
    <lineage>
        <taxon>Bacteria</taxon>
        <taxon>Bacillati</taxon>
        <taxon>Actinomycetota</taxon>
        <taxon>Actinomycetes</taxon>
        <taxon>Pseudonocardiales</taxon>
        <taxon>Pseudonocardiaceae</taxon>
        <taxon>Actinokineospora</taxon>
    </lineage>
</organism>
<keyword evidence="6" id="KW-1185">Reference proteome</keyword>